<sequence length="170" mass="19202">MNDIAKSLGSEMYGLEFSVKTASSVEDKIARKKKVGYTEKEAIESMGDIVRYTQLCSHDKIAGNTIKTIELLTKKGYDVIEVDNKYLDPNSDYKGVHINAVSPEGQKFELQIHSKESMEVKDKIHPMYEEARNVKTSENRSIELKKKMKEISSALPQPKGIESVKNFKKG</sequence>
<reference evidence="1" key="1">
    <citation type="submission" date="2022-10" db="EMBL/GenBank/DDBJ databases">
        <authorList>
            <person name="Aires J."/>
            <person name="Mesa V."/>
        </authorList>
    </citation>
    <scope>NUCLEOTIDE SEQUENCE</scope>
    <source>
        <strain evidence="1">Clostridium neonatale JD116</strain>
    </source>
</reference>
<dbReference type="EMBL" id="CAMTCP010000089">
    <property type="protein sequence ID" value="CAI3549669.1"/>
    <property type="molecule type" value="Genomic_DNA"/>
</dbReference>
<protein>
    <recommendedName>
        <fullName evidence="3">RelA/SpoT domain-containing protein</fullName>
    </recommendedName>
</protein>
<proteinExistence type="predicted"/>
<dbReference type="Proteomes" id="UP001189143">
    <property type="component" value="Unassembled WGS sequence"/>
</dbReference>
<evidence type="ECO:0000313" key="1">
    <source>
        <dbReference type="EMBL" id="CAI3549669.1"/>
    </source>
</evidence>
<dbReference type="InterPro" id="IPR043519">
    <property type="entry name" value="NT_sf"/>
</dbReference>
<dbReference type="Gene3D" id="3.30.460.10">
    <property type="entry name" value="Beta Polymerase, domain 2"/>
    <property type="match status" value="1"/>
</dbReference>
<organism evidence="1 2">
    <name type="scientific">Clostridium neonatale</name>
    <dbReference type="NCBI Taxonomy" id="137838"/>
    <lineage>
        <taxon>Bacteria</taxon>
        <taxon>Bacillati</taxon>
        <taxon>Bacillota</taxon>
        <taxon>Clostridia</taxon>
        <taxon>Eubacteriales</taxon>
        <taxon>Clostridiaceae</taxon>
        <taxon>Clostridium</taxon>
    </lineage>
</organism>
<evidence type="ECO:0000313" key="2">
    <source>
        <dbReference type="Proteomes" id="UP001189143"/>
    </source>
</evidence>
<gene>
    <name evidence="1" type="ORF">CNEO2_1800001</name>
</gene>
<name>A0AAD1YE92_9CLOT</name>
<evidence type="ECO:0008006" key="3">
    <source>
        <dbReference type="Google" id="ProtNLM"/>
    </source>
</evidence>
<dbReference type="AlphaFoldDB" id="A0AAD1YE92"/>
<comment type="caution">
    <text evidence="1">The sequence shown here is derived from an EMBL/GenBank/DDBJ whole genome shotgun (WGS) entry which is preliminary data.</text>
</comment>
<accession>A0AAD1YE92</accession>